<reference evidence="7" key="1">
    <citation type="submission" date="2016-10" db="EMBL/GenBank/DDBJ databases">
        <authorList>
            <person name="Varghese N."/>
            <person name="Submissions S."/>
        </authorList>
    </citation>
    <scope>NUCLEOTIDE SEQUENCE [LARGE SCALE GENOMIC DNA]</scope>
    <source>
        <strain evidence="7">DSM 16477</strain>
    </source>
</reference>
<proteinExistence type="inferred from homology"/>
<dbReference type="OrthoDB" id="7312911at2"/>
<keyword evidence="6" id="KW-0282">Flagellum</keyword>
<dbReference type="InterPro" id="IPR046358">
    <property type="entry name" value="Flagellin_C"/>
</dbReference>
<sequence length="354" mass="37810">MTEISRTVATALQSLRQRETTSRLSAELADVSQELSTGLKANPYDDLGYKSSDAIAIRMQVTRNDGFLTSNKLLDSRFLAVETSLGAMRDVGQAVLEQAMTAQSASGPSTAYLSQAARSALDTIIQRAAVSDSSGYLMAGTRLETNPLQAWDEVNPATGFSPAGAVTDVIGGPMNSMADVQAAIDGLKAAFSDGDPANPNRNFEATFYNGAPSSSPPLTSRTSETQTLSQNAQANDPAMRDLMRGLAMLSAVDANDITDLEAREVWLDEARSAISSGLEGLIDLETVTGLKRGQLQDTMAAQESRALFLDQESLKLEGADPYDAATRLTQLQNQLDSSYAVTARLSRLSFLNYL</sequence>
<keyword evidence="7" id="KW-1185">Reference proteome</keyword>
<keyword evidence="3" id="KW-0975">Bacterial flagellum</keyword>
<name>A0A1G7UHL6_9RHOB</name>
<feature type="region of interest" description="Disordered" evidence="4">
    <location>
        <begin position="211"/>
        <end position="234"/>
    </location>
</feature>
<protein>
    <submittedName>
        <fullName evidence="6">Flagellar hook-associated protein 3 FlgL</fullName>
    </submittedName>
</protein>
<evidence type="ECO:0000259" key="5">
    <source>
        <dbReference type="Pfam" id="PF00700"/>
    </source>
</evidence>
<dbReference type="SUPFAM" id="SSF64518">
    <property type="entry name" value="Phase 1 flagellin"/>
    <property type="match status" value="1"/>
</dbReference>
<dbReference type="AlphaFoldDB" id="A0A1G7UHL6"/>
<evidence type="ECO:0000256" key="4">
    <source>
        <dbReference type="SAM" id="MobiDB-lite"/>
    </source>
</evidence>
<dbReference type="GO" id="GO:0005198">
    <property type="term" value="F:structural molecule activity"/>
    <property type="evidence" value="ECO:0007669"/>
    <property type="project" value="InterPro"/>
</dbReference>
<evidence type="ECO:0000313" key="6">
    <source>
        <dbReference type="EMBL" id="SDG46828.1"/>
    </source>
</evidence>
<organism evidence="6 7">
    <name type="scientific">Sulfitobacter delicatus</name>
    <dbReference type="NCBI Taxonomy" id="218672"/>
    <lineage>
        <taxon>Bacteria</taxon>
        <taxon>Pseudomonadati</taxon>
        <taxon>Pseudomonadota</taxon>
        <taxon>Alphaproteobacteria</taxon>
        <taxon>Rhodobacterales</taxon>
        <taxon>Roseobacteraceae</taxon>
        <taxon>Sulfitobacter</taxon>
    </lineage>
</organism>
<dbReference type="Proteomes" id="UP000199399">
    <property type="component" value="Unassembled WGS sequence"/>
</dbReference>
<evidence type="ECO:0000313" key="7">
    <source>
        <dbReference type="Proteomes" id="UP000199399"/>
    </source>
</evidence>
<comment type="similarity">
    <text evidence="2">Belongs to the bacterial flagellin family.</text>
</comment>
<evidence type="ECO:0000256" key="3">
    <source>
        <dbReference type="ARBA" id="ARBA00023143"/>
    </source>
</evidence>
<keyword evidence="6" id="KW-0969">Cilium</keyword>
<dbReference type="PANTHER" id="PTHR42792">
    <property type="entry name" value="FLAGELLIN"/>
    <property type="match status" value="1"/>
</dbReference>
<dbReference type="Pfam" id="PF00700">
    <property type="entry name" value="Flagellin_C"/>
    <property type="match status" value="1"/>
</dbReference>
<keyword evidence="6" id="KW-0966">Cell projection</keyword>
<dbReference type="InterPro" id="IPR001492">
    <property type="entry name" value="Flagellin"/>
</dbReference>
<gene>
    <name evidence="6" type="ORF">SAMN04489759_10812</name>
</gene>
<dbReference type="GO" id="GO:0009288">
    <property type="term" value="C:bacterial-type flagellum"/>
    <property type="evidence" value="ECO:0007669"/>
    <property type="project" value="UniProtKB-SubCell"/>
</dbReference>
<comment type="subcellular location">
    <subcellularLocation>
        <location evidence="1">Bacterial flagellum</location>
    </subcellularLocation>
</comment>
<feature type="compositionally biased region" description="Low complexity" evidence="4">
    <location>
        <begin position="212"/>
        <end position="225"/>
    </location>
</feature>
<feature type="domain" description="Flagellin C-terminal" evidence="5">
    <location>
        <begin position="290"/>
        <end position="354"/>
    </location>
</feature>
<dbReference type="PANTHER" id="PTHR42792:SF1">
    <property type="entry name" value="FLAGELLAR HOOK-ASSOCIATED PROTEIN 3"/>
    <property type="match status" value="1"/>
</dbReference>
<dbReference type="RefSeq" id="WP_093743187.1">
    <property type="nucleotide sequence ID" value="NZ_FNBP01000008.1"/>
</dbReference>
<dbReference type="EMBL" id="FNBP01000008">
    <property type="protein sequence ID" value="SDG46828.1"/>
    <property type="molecule type" value="Genomic_DNA"/>
</dbReference>
<evidence type="ECO:0000256" key="1">
    <source>
        <dbReference type="ARBA" id="ARBA00004365"/>
    </source>
</evidence>
<dbReference type="STRING" id="218672.SAMN04489759_10812"/>
<evidence type="ECO:0000256" key="2">
    <source>
        <dbReference type="ARBA" id="ARBA00005709"/>
    </source>
</evidence>
<accession>A0A1G7UHL6</accession>